<gene>
    <name evidence="2" type="ORF">VSX56_06755</name>
</gene>
<keyword evidence="1" id="KW-0812">Transmembrane</keyword>
<comment type="caution">
    <text evidence="2">The sequence shown here is derived from an EMBL/GenBank/DDBJ whole genome shotgun (WGS) entry which is preliminary data.</text>
</comment>
<organism evidence="2 3">
    <name type="scientific">Thioclava kandeliae</name>
    <dbReference type="NCBI Taxonomy" id="3070818"/>
    <lineage>
        <taxon>Bacteria</taxon>
        <taxon>Pseudomonadati</taxon>
        <taxon>Pseudomonadota</taxon>
        <taxon>Alphaproteobacteria</taxon>
        <taxon>Rhodobacterales</taxon>
        <taxon>Paracoccaceae</taxon>
        <taxon>Thioclava</taxon>
    </lineage>
</organism>
<proteinExistence type="predicted"/>
<sequence>MAQIVPILLHPAFWAVLCVAMIVLDAGLHLWMFRLGRQGRLQEMFDDLSRWQSKALHLGMQTAGKLIVLFGGCTAVALLHQVL</sequence>
<name>A0ABV1SEY7_9RHOB</name>
<feature type="transmembrane region" description="Helical" evidence="1">
    <location>
        <begin position="55"/>
        <end position="79"/>
    </location>
</feature>
<dbReference type="RefSeq" id="WP_339112670.1">
    <property type="nucleotide sequence ID" value="NZ_JAYWLC010000004.1"/>
</dbReference>
<dbReference type="Proteomes" id="UP001438953">
    <property type="component" value="Unassembled WGS sequence"/>
</dbReference>
<protein>
    <submittedName>
        <fullName evidence="2">Uncharacterized protein</fullName>
    </submittedName>
</protein>
<evidence type="ECO:0000313" key="2">
    <source>
        <dbReference type="EMBL" id="MER5171474.1"/>
    </source>
</evidence>
<keyword evidence="1" id="KW-0472">Membrane</keyword>
<keyword evidence="1" id="KW-1133">Transmembrane helix</keyword>
<feature type="transmembrane region" description="Helical" evidence="1">
    <location>
        <begin position="12"/>
        <end position="34"/>
    </location>
</feature>
<evidence type="ECO:0000256" key="1">
    <source>
        <dbReference type="SAM" id="Phobius"/>
    </source>
</evidence>
<dbReference type="EMBL" id="JAYWLC010000004">
    <property type="protein sequence ID" value="MER5171474.1"/>
    <property type="molecule type" value="Genomic_DNA"/>
</dbReference>
<keyword evidence="3" id="KW-1185">Reference proteome</keyword>
<reference evidence="2 3" key="1">
    <citation type="submission" date="2024-01" db="EMBL/GenBank/DDBJ databases">
        <authorList>
            <person name="Deng Y."/>
            <person name="Su J."/>
        </authorList>
    </citation>
    <scope>NUCLEOTIDE SEQUENCE [LARGE SCALE GENOMIC DNA]</scope>
    <source>
        <strain evidence="2 3">CPCC 100088</strain>
    </source>
</reference>
<accession>A0ABV1SEY7</accession>
<reference evidence="2 3" key="2">
    <citation type="submission" date="2024-06" db="EMBL/GenBank/DDBJ databases">
        <title>Thioclava kandeliae sp. nov. from a rhizosphere soil sample of Kandelia candel in a mangrove.</title>
        <authorList>
            <person name="Mu T."/>
        </authorList>
    </citation>
    <scope>NUCLEOTIDE SEQUENCE [LARGE SCALE GENOMIC DNA]</scope>
    <source>
        <strain evidence="2 3">CPCC 100088</strain>
    </source>
</reference>
<evidence type="ECO:0000313" key="3">
    <source>
        <dbReference type="Proteomes" id="UP001438953"/>
    </source>
</evidence>